<feature type="domain" description="WHEP-TRS" evidence="12">
    <location>
        <begin position="9"/>
        <end position="65"/>
    </location>
</feature>
<dbReference type="CDD" id="cd01200">
    <property type="entry name" value="WHEPGMRS_RNA"/>
    <property type="match status" value="1"/>
</dbReference>
<reference evidence="14" key="1">
    <citation type="journal article" date="2018" name="Nat. Microbiol.">
        <title>Leveraging single-cell genomics to expand the fungal tree of life.</title>
        <authorList>
            <person name="Ahrendt S.R."/>
            <person name="Quandt C.A."/>
            <person name="Ciobanu D."/>
            <person name="Clum A."/>
            <person name="Salamov A."/>
            <person name="Andreopoulos B."/>
            <person name="Cheng J.F."/>
            <person name="Woyke T."/>
            <person name="Pelin A."/>
            <person name="Henrissat B."/>
            <person name="Reynolds N.K."/>
            <person name="Benny G.L."/>
            <person name="Smith M.E."/>
            <person name="James T.Y."/>
            <person name="Grigoriev I.V."/>
        </authorList>
    </citation>
    <scope>NUCLEOTIDE SEQUENCE [LARGE SCALE GENOMIC DNA]</scope>
</reference>
<dbReference type="PROSITE" id="PS50862">
    <property type="entry name" value="AA_TRNA_LIGASE_II"/>
    <property type="match status" value="1"/>
</dbReference>
<gene>
    <name evidence="13" type="ORF">BDK51DRAFT_29181</name>
</gene>
<dbReference type="NCBIfam" id="TIGR00389">
    <property type="entry name" value="glyS_dimeric"/>
    <property type="match status" value="1"/>
</dbReference>
<evidence type="ECO:0000256" key="10">
    <source>
        <dbReference type="ARBA" id="ARBA00030057"/>
    </source>
</evidence>
<proteinExistence type="predicted"/>
<dbReference type="InterPro" id="IPR002314">
    <property type="entry name" value="aa-tRNA-synt_IIb"/>
</dbReference>
<keyword evidence="6" id="KW-0547">Nucleotide-binding</keyword>
<dbReference type="PANTHER" id="PTHR10745:SF0">
    <property type="entry name" value="GLYCINE--TRNA LIGASE"/>
    <property type="match status" value="1"/>
</dbReference>
<keyword evidence="7" id="KW-0067">ATP-binding</keyword>
<feature type="non-terminal residue" evidence="13">
    <location>
        <position position="359"/>
    </location>
</feature>
<organism evidence="13 14">
    <name type="scientific">Blyttiomyces helicus</name>
    <dbReference type="NCBI Taxonomy" id="388810"/>
    <lineage>
        <taxon>Eukaryota</taxon>
        <taxon>Fungi</taxon>
        <taxon>Fungi incertae sedis</taxon>
        <taxon>Chytridiomycota</taxon>
        <taxon>Chytridiomycota incertae sedis</taxon>
        <taxon>Chytridiomycetes</taxon>
        <taxon>Chytridiomycetes incertae sedis</taxon>
        <taxon>Blyttiomyces</taxon>
    </lineage>
</organism>
<dbReference type="InterPro" id="IPR009068">
    <property type="entry name" value="uS15_NS1_RNA-bd_sf"/>
</dbReference>
<accession>A0A4P9W909</accession>
<sequence length="359" mass="39941">MSAPAVDPVLAELEAAITKQGDVVKALKSQKVSKDEIKPAVDKLLQLKENLKEHLAKMEAAGEGPAKFDRSALEQLLTRRFFFAPSFQIYGGIAGLFDYGPPACALQSNILSIWRQHFVLEEDMLEVECTNLTPESVFKTSGHVDRFSDAMVKDVKTGDIFRADHLVKQVLQQRIADDAKLRTGGKAKGVILEAGVKEEYELVLETLDNYQGEELGQLMKKLDIRAPETGNEISDPVQFNLMFDTQIGPTGQFKGYLRPETAQGQMLNFKKLLEFNLGQMPFASASVGKSFRNEISPRQGLLRVREFTMAEIEHFVDPNNKDHPRFNEVRHVVLPLYSADAQQAASGPIYISIGEAVDS</sequence>
<dbReference type="GO" id="GO:0070150">
    <property type="term" value="P:mitochondrial glycyl-tRNA aminoacylation"/>
    <property type="evidence" value="ECO:0007669"/>
    <property type="project" value="TreeGrafter"/>
</dbReference>
<dbReference type="GO" id="GO:0004820">
    <property type="term" value="F:glycine-tRNA ligase activity"/>
    <property type="evidence" value="ECO:0007669"/>
    <property type="project" value="UniProtKB-EC"/>
</dbReference>
<protein>
    <recommendedName>
        <fullName evidence="3">glycine--tRNA ligase</fullName>
        <ecNumber evidence="3">6.1.1.14</ecNumber>
    </recommendedName>
    <alternativeName>
        <fullName evidence="10">Diadenosine tetraphosphate synthetase</fullName>
    </alternativeName>
</protein>
<evidence type="ECO:0000256" key="8">
    <source>
        <dbReference type="ARBA" id="ARBA00022917"/>
    </source>
</evidence>
<evidence type="ECO:0000256" key="9">
    <source>
        <dbReference type="ARBA" id="ARBA00023146"/>
    </source>
</evidence>
<dbReference type="FunFam" id="3.30.40.230:FF:000001">
    <property type="entry name" value="Glycine--tRNA ligase"/>
    <property type="match status" value="1"/>
</dbReference>
<keyword evidence="9" id="KW-0030">Aminoacyl-tRNA synthetase</keyword>
<dbReference type="InterPro" id="IPR027031">
    <property type="entry name" value="Gly-tRNA_synthase/POLG2"/>
</dbReference>
<evidence type="ECO:0000256" key="4">
    <source>
        <dbReference type="ARBA" id="ARBA00022598"/>
    </source>
</evidence>
<dbReference type="Pfam" id="PF00587">
    <property type="entry name" value="tRNA-synt_2b"/>
    <property type="match status" value="1"/>
</dbReference>
<evidence type="ECO:0000256" key="5">
    <source>
        <dbReference type="ARBA" id="ARBA00022679"/>
    </source>
</evidence>
<keyword evidence="14" id="KW-1185">Reference proteome</keyword>
<evidence type="ECO:0000259" key="11">
    <source>
        <dbReference type="PROSITE" id="PS50862"/>
    </source>
</evidence>
<comment type="subcellular location">
    <subcellularLocation>
        <location evidence="1">Cytoplasm</location>
    </subcellularLocation>
</comment>
<dbReference type="Gene3D" id="1.10.287.10">
    <property type="entry name" value="S15/NS1, RNA-binding"/>
    <property type="match status" value="1"/>
</dbReference>
<dbReference type="GO" id="GO:0005739">
    <property type="term" value="C:mitochondrion"/>
    <property type="evidence" value="ECO:0007669"/>
    <property type="project" value="TreeGrafter"/>
</dbReference>
<evidence type="ECO:0000256" key="2">
    <source>
        <dbReference type="ARBA" id="ARBA00011738"/>
    </source>
</evidence>
<dbReference type="InterPro" id="IPR006195">
    <property type="entry name" value="aa-tRNA-synth_II"/>
</dbReference>
<dbReference type="EC" id="6.1.1.14" evidence="3"/>
<evidence type="ECO:0000259" key="12">
    <source>
        <dbReference type="PROSITE" id="PS51185"/>
    </source>
</evidence>
<dbReference type="SUPFAM" id="SSF47060">
    <property type="entry name" value="S15/NS1 RNA-binding domain"/>
    <property type="match status" value="1"/>
</dbReference>
<dbReference type="Gene3D" id="3.30.930.10">
    <property type="entry name" value="Bira Bifunctional Protein, Domain 2"/>
    <property type="match status" value="1"/>
</dbReference>
<dbReference type="GO" id="GO:0016740">
    <property type="term" value="F:transferase activity"/>
    <property type="evidence" value="ECO:0007669"/>
    <property type="project" value="UniProtKB-KW"/>
</dbReference>
<evidence type="ECO:0000313" key="13">
    <source>
        <dbReference type="EMBL" id="RKO86676.1"/>
    </source>
</evidence>
<dbReference type="SMART" id="SM00991">
    <property type="entry name" value="WHEP-TRS"/>
    <property type="match status" value="1"/>
</dbReference>
<dbReference type="PANTHER" id="PTHR10745">
    <property type="entry name" value="GLYCYL-TRNA SYNTHETASE/DNA POLYMERASE SUBUNIT GAMMA-2"/>
    <property type="match status" value="1"/>
</dbReference>
<dbReference type="OrthoDB" id="57698at2759"/>
<evidence type="ECO:0000256" key="6">
    <source>
        <dbReference type="ARBA" id="ARBA00022741"/>
    </source>
</evidence>
<name>A0A4P9W909_9FUNG</name>
<keyword evidence="5" id="KW-0808">Transferase</keyword>
<keyword evidence="8" id="KW-0648">Protein biosynthesis</keyword>
<dbReference type="InterPro" id="IPR002315">
    <property type="entry name" value="tRNA-synt_gly"/>
</dbReference>
<dbReference type="Gene3D" id="3.30.40.230">
    <property type="match status" value="1"/>
</dbReference>
<dbReference type="PRINTS" id="PR01043">
    <property type="entry name" value="TRNASYNTHGLY"/>
</dbReference>
<evidence type="ECO:0000256" key="3">
    <source>
        <dbReference type="ARBA" id="ARBA00012829"/>
    </source>
</evidence>
<keyword evidence="4" id="KW-0436">Ligase</keyword>
<comment type="subunit">
    <text evidence="2">Homodimer.</text>
</comment>
<evidence type="ECO:0000313" key="14">
    <source>
        <dbReference type="Proteomes" id="UP000269721"/>
    </source>
</evidence>
<dbReference type="PROSITE" id="PS51185">
    <property type="entry name" value="WHEP_TRS_2"/>
    <property type="match status" value="1"/>
</dbReference>
<dbReference type="Pfam" id="PF00458">
    <property type="entry name" value="WHEP-TRS"/>
    <property type="match status" value="1"/>
</dbReference>
<dbReference type="GO" id="GO:0005524">
    <property type="term" value="F:ATP binding"/>
    <property type="evidence" value="ECO:0007669"/>
    <property type="project" value="UniProtKB-KW"/>
</dbReference>
<evidence type="ECO:0000256" key="7">
    <source>
        <dbReference type="ARBA" id="ARBA00022840"/>
    </source>
</evidence>
<evidence type="ECO:0000256" key="1">
    <source>
        <dbReference type="ARBA" id="ARBA00004496"/>
    </source>
</evidence>
<dbReference type="Proteomes" id="UP000269721">
    <property type="component" value="Unassembled WGS sequence"/>
</dbReference>
<feature type="domain" description="Aminoacyl-transfer RNA synthetases class-II family profile" evidence="11">
    <location>
        <begin position="213"/>
        <end position="359"/>
    </location>
</feature>
<dbReference type="EMBL" id="KZ997998">
    <property type="protein sequence ID" value="RKO86676.1"/>
    <property type="molecule type" value="Genomic_DNA"/>
</dbReference>
<dbReference type="SUPFAM" id="SSF55681">
    <property type="entry name" value="Class II aaRS and biotin synthetases"/>
    <property type="match status" value="1"/>
</dbReference>
<dbReference type="InterPro" id="IPR000738">
    <property type="entry name" value="WHEP-TRS_dom"/>
</dbReference>
<dbReference type="InterPro" id="IPR045864">
    <property type="entry name" value="aa-tRNA-synth_II/BPL/LPL"/>
</dbReference>
<dbReference type="AlphaFoldDB" id="A0A4P9W909"/>